<comment type="similarity">
    <text evidence="2 8">Belongs to the PHP hydrolase family. HisK subfamily.</text>
</comment>
<dbReference type="InterPro" id="IPR004013">
    <property type="entry name" value="PHP_dom"/>
</dbReference>
<keyword evidence="5 8" id="KW-0378">Hydrolase</keyword>
<dbReference type="AlphaFoldDB" id="A0A9Q9I7E6"/>
<dbReference type="InterPro" id="IPR016195">
    <property type="entry name" value="Pol/histidinol_Pase-like"/>
</dbReference>
<evidence type="ECO:0000256" key="7">
    <source>
        <dbReference type="ARBA" id="ARBA00049158"/>
    </source>
</evidence>
<dbReference type="Proteomes" id="UP001058003">
    <property type="component" value="Chromosome"/>
</dbReference>
<evidence type="ECO:0000313" key="10">
    <source>
        <dbReference type="EMBL" id="UWZ50687.1"/>
    </source>
</evidence>
<dbReference type="PANTHER" id="PTHR21039:SF0">
    <property type="entry name" value="HISTIDINOL-PHOSPHATASE"/>
    <property type="match status" value="1"/>
</dbReference>
<dbReference type="GO" id="GO:0000105">
    <property type="term" value="P:L-histidine biosynthetic process"/>
    <property type="evidence" value="ECO:0007669"/>
    <property type="project" value="UniProtKB-UniRule"/>
</dbReference>
<organism evidence="10 11">
    <name type="scientific">Dactylosporangium aurantiacum</name>
    <dbReference type="NCBI Taxonomy" id="35754"/>
    <lineage>
        <taxon>Bacteria</taxon>
        <taxon>Bacillati</taxon>
        <taxon>Actinomycetota</taxon>
        <taxon>Actinomycetes</taxon>
        <taxon>Micromonosporales</taxon>
        <taxon>Micromonosporaceae</taxon>
        <taxon>Dactylosporangium</taxon>
    </lineage>
</organism>
<dbReference type="OrthoDB" id="6637113at2"/>
<name>A0A9Q9I7E6_9ACTN</name>
<dbReference type="KEGG" id="daur:Daura_28130"/>
<dbReference type="EMBL" id="CP073767">
    <property type="protein sequence ID" value="UWZ50687.1"/>
    <property type="molecule type" value="Genomic_DNA"/>
</dbReference>
<dbReference type="Pfam" id="PF02811">
    <property type="entry name" value="PHP"/>
    <property type="match status" value="1"/>
</dbReference>
<dbReference type="PANTHER" id="PTHR21039">
    <property type="entry name" value="HISTIDINOL PHOSPHATASE-RELATED"/>
    <property type="match status" value="1"/>
</dbReference>
<evidence type="ECO:0000259" key="9">
    <source>
        <dbReference type="Pfam" id="PF02811"/>
    </source>
</evidence>
<keyword evidence="4 8" id="KW-0028">Amino-acid biosynthesis</keyword>
<evidence type="ECO:0000256" key="8">
    <source>
        <dbReference type="RuleBase" id="RU366003"/>
    </source>
</evidence>
<feature type="domain" description="PHP" evidence="9">
    <location>
        <begin position="8"/>
        <end position="221"/>
    </location>
</feature>
<dbReference type="GO" id="GO:0004401">
    <property type="term" value="F:histidinol-phosphatase activity"/>
    <property type="evidence" value="ECO:0007669"/>
    <property type="project" value="UniProtKB-UniRule"/>
</dbReference>
<evidence type="ECO:0000256" key="6">
    <source>
        <dbReference type="ARBA" id="ARBA00023102"/>
    </source>
</evidence>
<dbReference type="EC" id="3.1.3.15" evidence="3 8"/>
<evidence type="ECO:0000256" key="5">
    <source>
        <dbReference type="ARBA" id="ARBA00022801"/>
    </source>
</evidence>
<evidence type="ECO:0000256" key="1">
    <source>
        <dbReference type="ARBA" id="ARBA00004970"/>
    </source>
</evidence>
<dbReference type="SUPFAM" id="SSF89550">
    <property type="entry name" value="PHP domain-like"/>
    <property type="match status" value="1"/>
</dbReference>
<keyword evidence="6 8" id="KW-0368">Histidine biosynthesis</keyword>
<sequence>MLGVLPADNHVHSEWSWDALGGSMMRSCAAAAALGLRAIAFTEHADFTRWTIPPQGVATMPAEFQAMIGDDGRFYAPAFDHAGYAESIERCRAAFPGLRIRSGVELGEPHWHADAARDLLARYPFDRVVGSVHSLADRGVFAVVDRLYGTTEPHDVVRRYLTEVLRMVQDTGAFAILGHVDYPLRAWPQSAGTMAVAAFEEELRAVLTALAGTGRIFELNTRLAEPFTLLRWWRDSGGRWLSFGSDAHGPAEVAHNFAVAKAMAEAAGFRPVDDQELWGLA</sequence>
<proteinExistence type="inferred from homology"/>
<gene>
    <name evidence="10" type="ORF">Daura_28130</name>
</gene>
<dbReference type="Gene3D" id="3.20.20.140">
    <property type="entry name" value="Metal-dependent hydrolases"/>
    <property type="match status" value="1"/>
</dbReference>
<reference evidence="10" key="1">
    <citation type="submission" date="2021-04" db="EMBL/GenBank/DDBJ databases">
        <title>Dactylosporangium aurantiacum NRRL B-8018 full assembly.</title>
        <authorList>
            <person name="Hartkoorn R.C."/>
            <person name="Beaudoing E."/>
            <person name="Hot D."/>
        </authorList>
    </citation>
    <scope>NUCLEOTIDE SEQUENCE</scope>
    <source>
        <strain evidence="10">NRRL B-8018</strain>
    </source>
</reference>
<keyword evidence="11" id="KW-1185">Reference proteome</keyword>
<comment type="catalytic activity">
    <reaction evidence="7 8">
        <text>L-histidinol phosphate + H2O = L-histidinol + phosphate</text>
        <dbReference type="Rhea" id="RHEA:14465"/>
        <dbReference type="ChEBI" id="CHEBI:15377"/>
        <dbReference type="ChEBI" id="CHEBI:43474"/>
        <dbReference type="ChEBI" id="CHEBI:57699"/>
        <dbReference type="ChEBI" id="CHEBI:57980"/>
        <dbReference type="EC" id="3.1.3.15"/>
    </reaction>
</comment>
<evidence type="ECO:0000256" key="2">
    <source>
        <dbReference type="ARBA" id="ARBA00009152"/>
    </source>
</evidence>
<evidence type="ECO:0000256" key="4">
    <source>
        <dbReference type="ARBA" id="ARBA00022605"/>
    </source>
</evidence>
<protein>
    <recommendedName>
        <fullName evidence="3 8">Histidinol-phosphatase</fullName>
        <shortName evidence="8">HolPase</shortName>
        <ecNumber evidence="3 8">3.1.3.15</ecNumber>
    </recommendedName>
</protein>
<dbReference type="InterPro" id="IPR010140">
    <property type="entry name" value="Histidinol_P_phosphatase_HisJ"/>
</dbReference>
<accession>A0A9Q9I7E6</accession>
<evidence type="ECO:0000256" key="3">
    <source>
        <dbReference type="ARBA" id="ARBA00013085"/>
    </source>
</evidence>
<dbReference type="GO" id="GO:0005737">
    <property type="term" value="C:cytoplasm"/>
    <property type="evidence" value="ECO:0007669"/>
    <property type="project" value="TreeGrafter"/>
</dbReference>
<comment type="pathway">
    <text evidence="1 8">Amino-acid biosynthesis; L-histidine biosynthesis; L-histidine from 5-phospho-alpha-D-ribose 1-diphosphate: step 8/9.</text>
</comment>
<evidence type="ECO:0000313" key="11">
    <source>
        <dbReference type="Proteomes" id="UP001058003"/>
    </source>
</evidence>